<proteinExistence type="predicted"/>
<dbReference type="Pfam" id="PF04266">
    <property type="entry name" value="ASCH"/>
    <property type="match status" value="1"/>
</dbReference>
<dbReference type="InterPro" id="IPR009326">
    <property type="entry name" value="DUF984"/>
</dbReference>
<dbReference type="InterPro" id="IPR015947">
    <property type="entry name" value="PUA-like_sf"/>
</dbReference>
<organism evidence="2 3">
    <name type="scientific">Luedemannella flava</name>
    <dbReference type="NCBI Taxonomy" id="349316"/>
    <lineage>
        <taxon>Bacteria</taxon>
        <taxon>Bacillati</taxon>
        <taxon>Actinomycetota</taxon>
        <taxon>Actinomycetes</taxon>
        <taxon>Micromonosporales</taxon>
        <taxon>Micromonosporaceae</taxon>
        <taxon>Luedemannella</taxon>
    </lineage>
</organism>
<dbReference type="EMBL" id="BAAALT010000053">
    <property type="protein sequence ID" value="GAA1799327.1"/>
    <property type="molecule type" value="Genomic_DNA"/>
</dbReference>
<feature type="domain" description="ASCH" evidence="1">
    <location>
        <begin position="31"/>
        <end position="150"/>
    </location>
</feature>
<keyword evidence="3" id="KW-1185">Reference proteome</keyword>
<dbReference type="Gene3D" id="3.10.400.10">
    <property type="entry name" value="Sulfate adenylyltransferase"/>
    <property type="match status" value="1"/>
</dbReference>
<dbReference type="PANTHER" id="PTHR39203">
    <property type="entry name" value="CYTOPLASMIC PROTEIN-RELATED"/>
    <property type="match status" value="1"/>
</dbReference>
<reference evidence="3" key="1">
    <citation type="journal article" date="2019" name="Int. J. Syst. Evol. Microbiol.">
        <title>The Global Catalogue of Microorganisms (GCM) 10K type strain sequencing project: providing services to taxonomists for standard genome sequencing and annotation.</title>
        <authorList>
            <consortium name="The Broad Institute Genomics Platform"/>
            <consortium name="The Broad Institute Genome Sequencing Center for Infectious Disease"/>
            <person name="Wu L."/>
            <person name="Ma J."/>
        </authorList>
    </citation>
    <scope>NUCLEOTIDE SEQUENCE [LARGE SCALE GENOMIC DNA]</scope>
    <source>
        <strain evidence="3">JCM 13250</strain>
    </source>
</reference>
<dbReference type="SMART" id="SM01022">
    <property type="entry name" value="ASCH"/>
    <property type="match status" value="1"/>
</dbReference>
<dbReference type="SUPFAM" id="SSF88697">
    <property type="entry name" value="PUA domain-like"/>
    <property type="match status" value="1"/>
</dbReference>
<dbReference type="Proteomes" id="UP001500218">
    <property type="component" value="Unassembled WGS sequence"/>
</dbReference>
<sequence>MVDSYVGPGTAVAVTRVRWIVWPRVDGLRALELGSPGEMRERLNALVLAGAKRATAGLAQEYDEEGEALEFVGERLALLDSAGERVATVEVTGVTTHRFVDVPWEFALAEGEGDESLDEWRDGHRRYWRDIEGRPVTDDSPVVCLRFRLV</sequence>
<comment type="caution">
    <text evidence="2">The sequence shown here is derived from an EMBL/GenBank/DDBJ whole genome shotgun (WGS) entry which is preliminary data.</text>
</comment>
<dbReference type="InterPro" id="IPR007374">
    <property type="entry name" value="ASCH_domain"/>
</dbReference>
<dbReference type="PANTHER" id="PTHR39203:SF1">
    <property type="entry name" value="CYTOPLASMIC PROTEIN"/>
    <property type="match status" value="1"/>
</dbReference>
<gene>
    <name evidence="2" type="ORF">GCM10009682_21190</name>
</gene>
<accession>A0ABP4Y4K7</accession>
<evidence type="ECO:0000259" key="1">
    <source>
        <dbReference type="SMART" id="SM01022"/>
    </source>
</evidence>
<name>A0ABP4Y4K7_9ACTN</name>
<evidence type="ECO:0000313" key="2">
    <source>
        <dbReference type="EMBL" id="GAA1799327.1"/>
    </source>
</evidence>
<protein>
    <submittedName>
        <fullName evidence="2">ASCH domain-containing protein</fullName>
    </submittedName>
</protein>
<evidence type="ECO:0000313" key="3">
    <source>
        <dbReference type="Proteomes" id="UP001500218"/>
    </source>
</evidence>